<sequence length="392" mass="41848">WSHAIKVKVPVNWDYLLVDPADVGTITKDGVTHQFEVATVDLGADGTIILEGFTDVTETAVNTATGAPALGVVDQVIVLSGTTDFAILDSVLLRSQDNGPGEYVGAGNPDPTVWPGSVLRRSANGTNYTIYTGVPSSRAFSYGRLDAVLGDGDSEVWDRVNTPKIWMTFGTLASDTEDNVLNGANTLLIGAPGRWEVVNFVNGTLNADGSYTIDTLIRGALGSEQYSSQHVQGDRVIVADVNTLVRVSVDLADLNLTFFHKAITIGSTVSGTIKEQKLELISQKPRAPKHVTGSISANDWNLTAVRRTRLGGEWQDLSGFVQLGEESESYEWEIPIPGGTRLLTSLTPAVTYTSAQQNTDFGGDQTTLTWTTYQMSASVGRGFGTTVTVVGA</sequence>
<name>A0A0F9IY33_9ZZZZ</name>
<feature type="domain" description="Rcc01698-like C-terminal" evidence="1">
    <location>
        <begin position="142"/>
        <end position="237"/>
    </location>
</feature>
<feature type="non-terminal residue" evidence="2">
    <location>
        <position position="1"/>
    </location>
</feature>
<dbReference type="InterPro" id="IPR056490">
    <property type="entry name" value="Rcc01698_C"/>
</dbReference>
<accession>A0A0F9IY33</accession>
<comment type="caution">
    <text evidence="2">The sequence shown here is derived from an EMBL/GenBank/DDBJ whole genome shotgun (WGS) entry which is preliminary data.</text>
</comment>
<reference evidence="2" key="1">
    <citation type="journal article" date="2015" name="Nature">
        <title>Complex archaea that bridge the gap between prokaryotes and eukaryotes.</title>
        <authorList>
            <person name="Spang A."/>
            <person name="Saw J.H."/>
            <person name="Jorgensen S.L."/>
            <person name="Zaremba-Niedzwiedzka K."/>
            <person name="Martijn J."/>
            <person name="Lind A.E."/>
            <person name="van Eijk R."/>
            <person name="Schleper C."/>
            <person name="Guy L."/>
            <person name="Ettema T.J."/>
        </authorList>
    </citation>
    <scope>NUCLEOTIDE SEQUENCE</scope>
</reference>
<proteinExistence type="predicted"/>
<organism evidence="2">
    <name type="scientific">marine sediment metagenome</name>
    <dbReference type="NCBI Taxonomy" id="412755"/>
    <lineage>
        <taxon>unclassified sequences</taxon>
        <taxon>metagenomes</taxon>
        <taxon>ecological metagenomes</taxon>
    </lineage>
</organism>
<evidence type="ECO:0000259" key="1">
    <source>
        <dbReference type="Pfam" id="PF23666"/>
    </source>
</evidence>
<gene>
    <name evidence="2" type="ORF">LCGC14_1523250</name>
</gene>
<protein>
    <recommendedName>
        <fullName evidence="1">Rcc01698-like C-terminal domain-containing protein</fullName>
    </recommendedName>
</protein>
<evidence type="ECO:0000313" key="2">
    <source>
        <dbReference type="EMBL" id="KKM62279.1"/>
    </source>
</evidence>
<dbReference type="EMBL" id="LAZR01011330">
    <property type="protein sequence ID" value="KKM62279.1"/>
    <property type="molecule type" value="Genomic_DNA"/>
</dbReference>
<dbReference type="Pfam" id="PF23666">
    <property type="entry name" value="Rcc01698_C"/>
    <property type="match status" value="1"/>
</dbReference>
<dbReference type="AlphaFoldDB" id="A0A0F9IY33"/>